<dbReference type="AlphaFoldDB" id="A0A9Q8WK11"/>
<dbReference type="EMBL" id="CP019478">
    <property type="protein sequence ID" value="UQC86214.1"/>
    <property type="molecule type" value="Genomic_DNA"/>
</dbReference>
<dbReference type="GeneID" id="73345691"/>
<feature type="transmembrane region" description="Helical" evidence="1">
    <location>
        <begin position="23"/>
        <end position="44"/>
    </location>
</feature>
<dbReference type="RefSeq" id="XP_049147826.1">
    <property type="nucleotide sequence ID" value="XM_049290681.1"/>
</dbReference>
<organism evidence="2 3">
    <name type="scientific">Colletotrichum lupini</name>
    <dbReference type="NCBI Taxonomy" id="145971"/>
    <lineage>
        <taxon>Eukaryota</taxon>
        <taxon>Fungi</taxon>
        <taxon>Dikarya</taxon>
        <taxon>Ascomycota</taxon>
        <taxon>Pezizomycotina</taxon>
        <taxon>Sordariomycetes</taxon>
        <taxon>Hypocreomycetidae</taxon>
        <taxon>Glomerellales</taxon>
        <taxon>Glomerellaceae</taxon>
        <taxon>Colletotrichum</taxon>
        <taxon>Colletotrichum acutatum species complex</taxon>
    </lineage>
</organism>
<reference evidence="2" key="1">
    <citation type="journal article" date="2021" name="Mol. Plant Microbe Interact.">
        <title>Complete Genome Sequence of the Plant-Pathogenic Fungus Colletotrichum lupini.</title>
        <authorList>
            <person name="Baroncelli R."/>
            <person name="Pensec F."/>
            <person name="Da Lio D."/>
            <person name="Boufleur T."/>
            <person name="Vicente I."/>
            <person name="Sarrocco S."/>
            <person name="Picot A."/>
            <person name="Baraldi E."/>
            <person name="Sukno S."/>
            <person name="Thon M."/>
            <person name="Le Floch G."/>
        </authorList>
    </citation>
    <scope>NUCLEOTIDE SEQUENCE</scope>
    <source>
        <strain evidence="2">IMI 504893</strain>
    </source>
</reference>
<sequence>MANLPSCSRNFRAYSYISLGRKVLRVLLLTAMAAMLLMSCLLSHSITFPGKALDVSPWSGFELALYQVTSLSPLTCQFYLLIQVQTMRRTINLIVRFANIPDEQTKTDTHLSIQTTLTKPSKRG</sequence>
<keyword evidence="1" id="KW-0812">Transmembrane</keyword>
<evidence type="ECO:0000313" key="2">
    <source>
        <dbReference type="EMBL" id="UQC86214.1"/>
    </source>
</evidence>
<evidence type="ECO:0000256" key="1">
    <source>
        <dbReference type="SAM" id="Phobius"/>
    </source>
</evidence>
<dbReference type="KEGG" id="clup:CLUP02_11714"/>
<protein>
    <submittedName>
        <fullName evidence="2">Uncharacterized protein</fullName>
    </submittedName>
</protein>
<dbReference type="Proteomes" id="UP000830671">
    <property type="component" value="Chromosome 6"/>
</dbReference>
<name>A0A9Q8WK11_9PEZI</name>
<accession>A0A9Q8WK11</accession>
<proteinExistence type="predicted"/>
<keyword evidence="1" id="KW-1133">Transmembrane helix</keyword>
<feature type="transmembrane region" description="Helical" evidence="1">
    <location>
        <begin position="64"/>
        <end position="82"/>
    </location>
</feature>
<evidence type="ECO:0000313" key="3">
    <source>
        <dbReference type="Proteomes" id="UP000830671"/>
    </source>
</evidence>
<keyword evidence="3" id="KW-1185">Reference proteome</keyword>
<keyword evidence="1" id="KW-0472">Membrane</keyword>
<gene>
    <name evidence="2" type="ORF">CLUP02_11714</name>
</gene>